<feature type="transmembrane region" description="Helical" evidence="1">
    <location>
        <begin position="132"/>
        <end position="158"/>
    </location>
</feature>
<comment type="caution">
    <text evidence="2">The sequence shown here is derived from an EMBL/GenBank/DDBJ whole genome shotgun (WGS) entry which is preliminary data.</text>
</comment>
<dbReference type="Proteomes" id="UP000029548">
    <property type="component" value="Unassembled WGS sequence"/>
</dbReference>
<keyword evidence="1" id="KW-0812">Transmembrane</keyword>
<evidence type="ECO:0000313" key="2">
    <source>
        <dbReference type="EMBL" id="KGF15774.1"/>
    </source>
</evidence>
<dbReference type="EMBL" id="JRNE01000069">
    <property type="protein sequence ID" value="KGF15774.1"/>
    <property type="molecule type" value="Genomic_DNA"/>
</dbReference>
<evidence type="ECO:0000256" key="1">
    <source>
        <dbReference type="SAM" id="Phobius"/>
    </source>
</evidence>
<name>A0A096A4J5_9CORY</name>
<dbReference type="AlphaFoldDB" id="A0A096A4J5"/>
<sequence length="163" mass="17594">MPVVHRGGDAGSPLPRKFAGESEEEVIGMPSGIGEWIWLIVFGVPGALAIMVGVVLGAIALRARTWPKSVGHVIGGEEYFDEEEQCAMFREVVAFRDERGVEHEVRTNMSTSNLVIGMEVEVRYNSRDPQEVLVRTVPLGFVALVVVLVGIVFVGIGVTSGGF</sequence>
<proteinExistence type="predicted"/>
<feature type="transmembrane region" description="Helical" evidence="1">
    <location>
        <begin position="36"/>
        <end position="61"/>
    </location>
</feature>
<keyword evidence="1" id="KW-1133">Transmembrane helix</keyword>
<organism evidence="2 3">
    <name type="scientific">Corynebacterium freneyi DNF00450</name>
    <dbReference type="NCBI Taxonomy" id="1287475"/>
    <lineage>
        <taxon>Bacteria</taxon>
        <taxon>Bacillati</taxon>
        <taxon>Actinomycetota</taxon>
        <taxon>Actinomycetes</taxon>
        <taxon>Mycobacteriales</taxon>
        <taxon>Corynebacteriaceae</taxon>
        <taxon>Corynebacterium</taxon>
    </lineage>
</organism>
<accession>A0A096A4J5</accession>
<reference evidence="2 3" key="1">
    <citation type="submission" date="2014-07" db="EMBL/GenBank/DDBJ databases">
        <authorList>
            <person name="McCorrison J."/>
            <person name="Sanka R."/>
            <person name="Torralba M."/>
            <person name="Gillis M."/>
            <person name="Haft D.H."/>
            <person name="Methe B."/>
            <person name="Sutton G."/>
            <person name="Nelson K.E."/>
        </authorList>
    </citation>
    <scope>NUCLEOTIDE SEQUENCE [LARGE SCALE GENOMIC DNA]</scope>
    <source>
        <strain evidence="2 3">DNF00450</strain>
    </source>
</reference>
<protein>
    <recommendedName>
        <fullName evidence="4">DUF3592 domain-containing protein</fullName>
    </recommendedName>
</protein>
<evidence type="ECO:0000313" key="3">
    <source>
        <dbReference type="Proteomes" id="UP000029548"/>
    </source>
</evidence>
<keyword evidence="1" id="KW-0472">Membrane</keyword>
<gene>
    <name evidence="2" type="ORF">HMPREF1650_10245</name>
</gene>
<evidence type="ECO:0008006" key="4">
    <source>
        <dbReference type="Google" id="ProtNLM"/>
    </source>
</evidence>